<name>A0A455UHJ3_9GAMM</name>
<evidence type="ECO:0000313" key="4">
    <source>
        <dbReference type="Proteomes" id="UP000320231"/>
    </source>
</evidence>
<organism evidence="3 4">
    <name type="scientific">Vreelandella sulfidaeris</name>
    <dbReference type="NCBI Taxonomy" id="115553"/>
    <lineage>
        <taxon>Bacteria</taxon>
        <taxon>Pseudomonadati</taxon>
        <taxon>Pseudomonadota</taxon>
        <taxon>Gammaproteobacteria</taxon>
        <taxon>Oceanospirillales</taxon>
        <taxon>Halomonadaceae</taxon>
        <taxon>Vreelandella</taxon>
    </lineage>
</organism>
<evidence type="ECO:0008006" key="5">
    <source>
        <dbReference type="Google" id="ProtNLM"/>
    </source>
</evidence>
<comment type="similarity">
    <text evidence="1">Belongs to the transposase 8 family.</text>
</comment>
<geneLocation type="plasmid" evidence="4">
    <name>pbaa-803-a dna</name>
</geneLocation>
<sequence length="117" mass="13135">MKTSISANKFSFNSGVLILPSNGGHLKNVIRYDEVNHGKIDNINEEKSYTRYSDAYRQEALALADRIGVAAAARELGIHASQLYQWRSKAQLQQDTSERERSLAEERPLEAPTSRGK</sequence>
<dbReference type="KEGG" id="hsr:HSBAA_PA_2180"/>
<accession>A0A455UHJ3</accession>
<dbReference type="GO" id="GO:0003677">
    <property type="term" value="F:DNA binding"/>
    <property type="evidence" value="ECO:0007669"/>
    <property type="project" value="InterPro"/>
</dbReference>
<feature type="compositionally biased region" description="Basic and acidic residues" evidence="2">
    <location>
        <begin position="96"/>
        <end position="109"/>
    </location>
</feature>
<reference evidence="3 4" key="1">
    <citation type="journal article" date="2019" name="Microbiol. Resour. Announc.">
        <title>Complete Genome Sequence of Halomonas sulfidaeris Strain Esulfide1 Isolated from a Metal Sulfide Rock at a Depth of 2,200 Meters, Obtained Using Nanopore Sequencing.</title>
        <authorList>
            <person name="Saito M."/>
            <person name="Nishigata A."/>
            <person name="Galipon J."/>
            <person name="Arakawa K."/>
        </authorList>
    </citation>
    <scope>NUCLEOTIDE SEQUENCE [LARGE SCALE GENOMIC DNA]</scope>
    <source>
        <strain evidence="3 4">ATCC BAA-803</strain>
        <plasmid evidence="4">pbaa-803-a dna</plasmid>
    </source>
</reference>
<evidence type="ECO:0000256" key="2">
    <source>
        <dbReference type="SAM" id="MobiDB-lite"/>
    </source>
</evidence>
<dbReference type="InterPro" id="IPR002514">
    <property type="entry name" value="Transposase_8"/>
</dbReference>
<gene>
    <name evidence="3" type="ORF">HSBAA_PA_2180</name>
</gene>
<protein>
    <recommendedName>
        <fullName evidence="5">Transposase</fullName>
    </recommendedName>
</protein>
<dbReference type="GO" id="GO:0004803">
    <property type="term" value="F:transposase activity"/>
    <property type="evidence" value="ECO:0007669"/>
    <property type="project" value="InterPro"/>
</dbReference>
<dbReference type="InterPro" id="IPR009057">
    <property type="entry name" value="Homeodomain-like_sf"/>
</dbReference>
<dbReference type="AlphaFoldDB" id="A0A455UHJ3"/>
<dbReference type="EMBL" id="AP019515">
    <property type="protein sequence ID" value="BBI65615.1"/>
    <property type="molecule type" value="Genomic_DNA"/>
</dbReference>
<evidence type="ECO:0000313" key="3">
    <source>
        <dbReference type="EMBL" id="BBI65615.1"/>
    </source>
</evidence>
<dbReference type="GO" id="GO:0006313">
    <property type="term" value="P:DNA transposition"/>
    <property type="evidence" value="ECO:0007669"/>
    <property type="project" value="InterPro"/>
</dbReference>
<evidence type="ECO:0000256" key="1">
    <source>
        <dbReference type="ARBA" id="ARBA00009964"/>
    </source>
</evidence>
<feature type="region of interest" description="Disordered" evidence="2">
    <location>
        <begin position="94"/>
        <end position="117"/>
    </location>
</feature>
<proteinExistence type="inferred from homology"/>
<dbReference type="Proteomes" id="UP000320231">
    <property type="component" value="Plasmid pBAA-803-A"/>
</dbReference>
<keyword evidence="3" id="KW-0614">Plasmid</keyword>
<dbReference type="Pfam" id="PF01527">
    <property type="entry name" value="HTH_Tnp_1"/>
    <property type="match status" value="1"/>
</dbReference>
<dbReference type="SUPFAM" id="SSF46689">
    <property type="entry name" value="Homeodomain-like"/>
    <property type="match status" value="1"/>
</dbReference>